<protein>
    <submittedName>
        <fullName evidence="7">Basic amino acid antiporter YfcC</fullName>
    </submittedName>
</protein>
<comment type="caution">
    <text evidence="7">The sequence shown here is derived from an EMBL/GenBank/DDBJ whole genome shotgun (WGS) entry which is preliminary data.</text>
</comment>
<keyword evidence="2" id="KW-1003">Cell membrane</keyword>
<sequence length="545" mass="58978">MPDTYVIIFCVVVLAALLTYLVPLGRFEIFYNIYDGTGKEIASTLDGEAVEFNVNGVDYTLDASGDTTLIMENGVEEPIASIRKDRAKSFESINENGELNFKVLQEYGKYVSSGEKKGIKLFAKGGDMGFLNFAFEGLVKGDKWGTSVGIIAFILVVGGAFGIVLKTGAVEAGIMNMISKTKGTEALLIPMLFLLFSIGGAVFGMGEEAIPFTIIIVPIVIAMGYDAVVGILITYGATQIGFATSWMNPFSVSIAQSISGLPIQSGSGFRIIMYIVFNIISIAYIWFYAKNIRKNPTKSVAYESDSYFREDFKSNESSKLEFKFGHILIIIYLVLAMAWIIWGVRVHEYYLPEIATIFFALGLASGITAIIFKLNNMTVNDIAVSFREGAKDLVGAAIVVALAQGIVLVLGDSNPGANTVLNTILNGMSKALSRLPVVLSAWFMYIFQSVFNFFVVSGSGQAAITMPLMAPLAQLIGLSKQVAVLAFQLGDGLTNLIVPTSACLMAVLGVAKLDWVNWAKFQIKFQGLLFITASIFIVLGVLIGF</sequence>
<evidence type="ECO:0000256" key="6">
    <source>
        <dbReference type="SAM" id="Phobius"/>
    </source>
</evidence>
<feature type="transmembrane region" description="Helical" evidence="6">
    <location>
        <begin position="212"/>
        <end position="233"/>
    </location>
</feature>
<gene>
    <name evidence="7" type="primary">yfcC</name>
    <name evidence="7" type="ORF">KQI42_02685</name>
</gene>
<proteinExistence type="predicted"/>
<feature type="transmembrane region" description="Helical" evidence="6">
    <location>
        <begin position="527"/>
        <end position="544"/>
    </location>
</feature>
<dbReference type="NCBIfam" id="NF008611">
    <property type="entry name" value="PRK11588.1"/>
    <property type="match status" value="1"/>
</dbReference>
<dbReference type="EMBL" id="JAHLPM010000002">
    <property type="protein sequence ID" value="MBU5436897.1"/>
    <property type="molecule type" value="Genomic_DNA"/>
</dbReference>
<feature type="transmembrane region" description="Helical" evidence="6">
    <location>
        <begin position="6"/>
        <end position="24"/>
    </location>
</feature>
<dbReference type="InterPro" id="IPR018385">
    <property type="entry name" value="C4_dicarb_anaerob_car-like"/>
</dbReference>
<evidence type="ECO:0000256" key="4">
    <source>
        <dbReference type="ARBA" id="ARBA00022989"/>
    </source>
</evidence>
<keyword evidence="3 6" id="KW-0812">Transmembrane</keyword>
<evidence type="ECO:0000313" key="8">
    <source>
        <dbReference type="Proteomes" id="UP000749471"/>
    </source>
</evidence>
<keyword evidence="8" id="KW-1185">Reference proteome</keyword>
<evidence type="ECO:0000256" key="2">
    <source>
        <dbReference type="ARBA" id="ARBA00022475"/>
    </source>
</evidence>
<dbReference type="PANTHER" id="PTHR43652">
    <property type="entry name" value="BASIC AMINO ACID ANTIPORTER YFCC-RELATED"/>
    <property type="match status" value="1"/>
</dbReference>
<organism evidence="7 8">
    <name type="scientific">Tissierella simiarum</name>
    <dbReference type="NCBI Taxonomy" id="2841534"/>
    <lineage>
        <taxon>Bacteria</taxon>
        <taxon>Bacillati</taxon>
        <taxon>Bacillota</taxon>
        <taxon>Tissierellia</taxon>
        <taxon>Tissierellales</taxon>
        <taxon>Tissierellaceae</taxon>
        <taxon>Tissierella</taxon>
    </lineage>
</organism>
<evidence type="ECO:0000256" key="3">
    <source>
        <dbReference type="ARBA" id="ARBA00022692"/>
    </source>
</evidence>
<reference evidence="7 8" key="1">
    <citation type="submission" date="2021-06" db="EMBL/GenBank/DDBJ databases">
        <authorList>
            <person name="Sun Q."/>
            <person name="Li D."/>
        </authorList>
    </citation>
    <scope>NUCLEOTIDE SEQUENCE [LARGE SCALE GENOMIC DNA]</scope>
    <source>
        <strain evidence="7 8">MSJ-40</strain>
    </source>
</reference>
<feature type="transmembrane region" description="Helical" evidence="6">
    <location>
        <begin position="271"/>
        <end position="289"/>
    </location>
</feature>
<feature type="transmembrane region" description="Helical" evidence="6">
    <location>
        <begin position="393"/>
        <end position="411"/>
    </location>
</feature>
<comment type="subcellular location">
    <subcellularLocation>
        <location evidence="1">Cell membrane</location>
        <topology evidence="1">Multi-pass membrane protein</topology>
    </subcellularLocation>
</comment>
<evidence type="ECO:0000313" key="7">
    <source>
        <dbReference type="EMBL" id="MBU5436897.1"/>
    </source>
</evidence>
<feature type="transmembrane region" description="Helical" evidence="6">
    <location>
        <begin position="186"/>
        <end position="206"/>
    </location>
</feature>
<name>A0ABS6E1X6_9FIRM</name>
<evidence type="ECO:0000256" key="5">
    <source>
        <dbReference type="ARBA" id="ARBA00023136"/>
    </source>
</evidence>
<dbReference type="Proteomes" id="UP000749471">
    <property type="component" value="Unassembled WGS sequence"/>
</dbReference>
<dbReference type="PANTHER" id="PTHR43652:SF2">
    <property type="entry name" value="BASIC AMINO ACID ANTIPORTER YFCC-RELATED"/>
    <property type="match status" value="1"/>
</dbReference>
<keyword evidence="4 6" id="KW-1133">Transmembrane helix</keyword>
<accession>A0ABS6E1X6</accession>
<dbReference type="InterPro" id="IPR051679">
    <property type="entry name" value="DASS-Related_Transporters"/>
</dbReference>
<feature type="transmembrane region" description="Helical" evidence="6">
    <location>
        <begin position="144"/>
        <end position="165"/>
    </location>
</feature>
<keyword evidence="5 6" id="KW-0472">Membrane</keyword>
<feature type="transmembrane region" description="Helical" evidence="6">
    <location>
        <begin position="354"/>
        <end position="372"/>
    </location>
</feature>
<feature type="transmembrane region" description="Helical" evidence="6">
    <location>
        <begin position="324"/>
        <end position="342"/>
    </location>
</feature>
<feature type="transmembrane region" description="Helical" evidence="6">
    <location>
        <begin position="431"/>
        <end position="456"/>
    </location>
</feature>
<feature type="transmembrane region" description="Helical" evidence="6">
    <location>
        <begin position="240"/>
        <end position="259"/>
    </location>
</feature>
<evidence type="ECO:0000256" key="1">
    <source>
        <dbReference type="ARBA" id="ARBA00004651"/>
    </source>
</evidence>
<dbReference type="Pfam" id="PF03606">
    <property type="entry name" value="DcuC"/>
    <property type="match status" value="1"/>
</dbReference>